<dbReference type="Proteomes" id="UP000078046">
    <property type="component" value="Unassembled WGS sequence"/>
</dbReference>
<dbReference type="PANTHER" id="PTHR11774">
    <property type="entry name" value="GERANYLGERANYL TRANSFERASE TYPE BETA SUBUNIT"/>
    <property type="match status" value="1"/>
</dbReference>
<dbReference type="Pfam" id="PF00432">
    <property type="entry name" value="Prenyltrans"/>
    <property type="match status" value="1"/>
</dbReference>
<keyword evidence="12" id="KW-1185">Reference proteome</keyword>
<comment type="function">
    <text evidence="9">Catalyzes the transfer of a farnesyl moiety from farnesyl diphosphate to a cysteine at the fourth position from the C-terminus of several proteins. The beta subunit is responsible for peptide-binding.</text>
</comment>
<dbReference type="GO" id="GO:0004660">
    <property type="term" value="F:protein farnesyltransferase activity"/>
    <property type="evidence" value="ECO:0007669"/>
    <property type="project" value="UniProtKB-UniRule"/>
</dbReference>
<gene>
    <name evidence="11" type="ORF">A3Q56_04039</name>
</gene>
<evidence type="ECO:0000313" key="11">
    <source>
        <dbReference type="EMBL" id="OAF68218.1"/>
    </source>
</evidence>
<dbReference type="Gene3D" id="1.50.10.20">
    <property type="match status" value="1"/>
</dbReference>
<comment type="catalytic activity">
    <reaction evidence="9">
        <text>L-cysteinyl-[protein] + (2E,6E)-farnesyl diphosphate = S-(2E,6E)-farnesyl-L-cysteinyl-[protein] + diphosphate</text>
        <dbReference type="Rhea" id="RHEA:13345"/>
        <dbReference type="Rhea" id="RHEA-COMP:10131"/>
        <dbReference type="Rhea" id="RHEA-COMP:11535"/>
        <dbReference type="ChEBI" id="CHEBI:29950"/>
        <dbReference type="ChEBI" id="CHEBI:33019"/>
        <dbReference type="ChEBI" id="CHEBI:86019"/>
        <dbReference type="ChEBI" id="CHEBI:175763"/>
    </reaction>
</comment>
<dbReference type="OrthoDB" id="10261146at2759"/>
<dbReference type="PANTHER" id="PTHR11774:SF6">
    <property type="entry name" value="PROTEIN FARNESYLTRANSFERASE SUBUNIT BETA"/>
    <property type="match status" value="1"/>
</dbReference>
<comment type="similarity">
    <text evidence="1 9">Belongs to the protein prenyltransferase subunit beta family.</text>
</comment>
<evidence type="ECO:0000256" key="4">
    <source>
        <dbReference type="ARBA" id="ARBA00022602"/>
    </source>
</evidence>
<comment type="cofactor">
    <cofactor evidence="9">
        <name>Zn(2+)</name>
        <dbReference type="ChEBI" id="CHEBI:29105"/>
    </cofactor>
    <text evidence="9">Binds 1 zinc ion per subunit.</text>
</comment>
<dbReference type="EMBL" id="LWCA01000491">
    <property type="protein sequence ID" value="OAF68218.1"/>
    <property type="molecule type" value="Genomic_DNA"/>
</dbReference>
<dbReference type="GO" id="GO:0097354">
    <property type="term" value="P:prenylation"/>
    <property type="evidence" value="ECO:0007669"/>
    <property type="project" value="UniProtKB-UniRule"/>
</dbReference>
<evidence type="ECO:0000256" key="9">
    <source>
        <dbReference type="RuleBase" id="RU365056"/>
    </source>
</evidence>
<accession>A0A177B1S1</accession>
<dbReference type="GO" id="GO:0005965">
    <property type="term" value="C:protein farnesyltransferase complex"/>
    <property type="evidence" value="ECO:0007669"/>
    <property type="project" value="UniProtKB-UniRule"/>
</dbReference>
<dbReference type="GO" id="GO:0008270">
    <property type="term" value="F:zinc ion binding"/>
    <property type="evidence" value="ECO:0007669"/>
    <property type="project" value="UniProtKB-UniRule"/>
</dbReference>
<dbReference type="InterPro" id="IPR008930">
    <property type="entry name" value="Terpenoid_cyclase/PrenylTrfase"/>
</dbReference>
<dbReference type="CDD" id="cd02893">
    <property type="entry name" value="FTase"/>
    <property type="match status" value="1"/>
</dbReference>
<dbReference type="SUPFAM" id="SSF48239">
    <property type="entry name" value="Terpenoid cyclases/Protein prenyltransferases"/>
    <property type="match status" value="1"/>
</dbReference>
<protein>
    <recommendedName>
        <fullName evidence="3 9">Protein farnesyltransferase subunit beta</fullName>
        <shortName evidence="9">FTase-beta</shortName>
        <ecNumber evidence="2 9">2.5.1.58</ecNumber>
    </recommendedName>
</protein>
<evidence type="ECO:0000256" key="1">
    <source>
        <dbReference type="ARBA" id="ARBA00010497"/>
    </source>
</evidence>
<evidence type="ECO:0000256" key="2">
    <source>
        <dbReference type="ARBA" id="ARBA00012702"/>
    </source>
</evidence>
<evidence type="ECO:0000256" key="6">
    <source>
        <dbReference type="ARBA" id="ARBA00022723"/>
    </source>
</evidence>
<dbReference type="InterPro" id="IPR026872">
    <property type="entry name" value="FTB"/>
</dbReference>
<dbReference type="InterPro" id="IPR045089">
    <property type="entry name" value="PGGT1B-like"/>
</dbReference>
<evidence type="ECO:0000256" key="8">
    <source>
        <dbReference type="ARBA" id="ARBA00022833"/>
    </source>
</evidence>
<keyword evidence="7" id="KW-0677">Repeat</keyword>
<comment type="subunit">
    <text evidence="9">Heterodimer of an alpha and a beta subunit.</text>
</comment>
<keyword evidence="4 9" id="KW-0637">Prenyltransferase</keyword>
<feature type="domain" description="Prenyltransferase alpha-alpha toroid" evidence="10">
    <location>
        <begin position="51"/>
        <end position="370"/>
    </location>
</feature>
<reference evidence="11 12" key="1">
    <citation type="submission" date="2016-04" db="EMBL/GenBank/DDBJ databases">
        <title>The genome of Intoshia linei affirms orthonectids as highly simplified spiralians.</title>
        <authorList>
            <person name="Mikhailov K.V."/>
            <person name="Slusarev G.S."/>
            <person name="Nikitin M.A."/>
            <person name="Logacheva M.D."/>
            <person name="Penin A."/>
            <person name="Aleoshin V."/>
            <person name="Panchin Y.V."/>
        </authorList>
    </citation>
    <scope>NUCLEOTIDE SEQUENCE [LARGE SCALE GENOMIC DNA]</scope>
    <source>
        <strain evidence="11">Intl2013</strain>
        <tissue evidence="11">Whole animal</tissue>
    </source>
</reference>
<evidence type="ECO:0000256" key="3">
    <source>
        <dbReference type="ARBA" id="ARBA00015798"/>
    </source>
</evidence>
<proteinExistence type="inferred from homology"/>
<evidence type="ECO:0000256" key="7">
    <source>
        <dbReference type="ARBA" id="ARBA00022737"/>
    </source>
</evidence>
<sequence>MDRYANHEISKYLFRKKIETETSIMQASSEKNVLFQYKNFLNDSDASNLKLFRATHISYILSHCKNLEGCQTLHSNQTWIHYWLIHSLNILGYSMDYQMKLEFVEKLKCFKCDVGGYAGGPGEFPHLASTYAAVNALASLGIKEALDSIDREALLKFIKECKTEDGSFKMTYYGERDTRAGYCAISVCKLLNIETGDLFDESVINWITSCQTYEGGYSGFPGGVAHGGYTFCSLASLTLLERAEKCNLDNLIKWATFRQMYKEGGFQGRTNKLVDSCYSFWVGSIFRIIQRFLDEDHTYQHCIMDAGASQEYILCCSQDKNGGFKDIPGKMCDFHHTCYALSGLSIAQSVSGIIVGGEINKVEALNELHNISQTSYEALNELHNINQTFYVIIKTHYT</sequence>
<organism evidence="11 12">
    <name type="scientific">Intoshia linei</name>
    <dbReference type="NCBI Taxonomy" id="1819745"/>
    <lineage>
        <taxon>Eukaryota</taxon>
        <taxon>Metazoa</taxon>
        <taxon>Spiralia</taxon>
        <taxon>Lophotrochozoa</taxon>
        <taxon>Mesozoa</taxon>
        <taxon>Orthonectida</taxon>
        <taxon>Rhopaluridae</taxon>
        <taxon>Intoshia</taxon>
    </lineage>
</organism>
<name>A0A177B1S1_9BILA</name>
<keyword evidence="6 9" id="KW-0479">Metal-binding</keyword>
<comment type="caution">
    <text evidence="11">The sequence shown here is derived from an EMBL/GenBank/DDBJ whole genome shotgun (WGS) entry which is preliminary data.</text>
</comment>
<dbReference type="EC" id="2.5.1.58" evidence="2 9"/>
<evidence type="ECO:0000259" key="10">
    <source>
        <dbReference type="Pfam" id="PF00432"/>
    </source>
</evidence>
<dbReference type="AlphaFoldDB" id="A0A177B1S1"/>
<evidence type="ECO:0000313" key="12">
    <source>
        <dbReference type="Proteomes" id="UP000078046"/>
    </source>
</evidence>
<dbReference type="InterPro" id="IPR001330">
    <property type="entry name" value="Prenyltrans"/>
</dbReference>
<keyword evidence="5 9" id="KW-0808">Transferase</keyword>
<evidence type="ECO:0000256" key="5">
    <source>
        <dbReference type="ARBA" id="ARBA00022679"/>
    </source>
</evidence>
<keyword evidence="8 9" id="KW-0862">Zinc</keyword>